<feature type="region of interest" description="Disordered" evidence="1">
    <location>
        <begin position="348"/>
        <end position="393"/>
    </location>
</feature>
<feature type="compositionally biased region" description="Basic and acidic residues" evidence="1">
    <location>
        <begin position="526"/>
        <end position="541"/>
    </location>
</feature>
<feature type="signal peptide" evidence="3">
    <location>
        <begin position="1"/>
        <end position="19"/>
    </location>
</feature>
<feature type="region of interest" description="Disordered" evidence="1">
    <location>
        <begin position="645"/>
        <end position="671"/>
    </location>
</feature>
<sequence>MFRKGSLIIIFLSIHLVHGLRLKRTLKNFGTVLFRNADVNRNTWSKRQIGLLNARQILQQLVPPDDILDTVDENYIVALLQYFAKAYEAIRIVASDYETDAIMTEALSDVIGGYLKSRILPATRYGYYAGTINYDDAMKMIHLYEVIKTYLKTDGSAWHAPDDKKLSRLKINVAPKTKSALAYGCDQLALFEKCADGLTVPVPTVNWSPRSTVMFLPIKNCSLVEIDSPSSSHCVLNYYNTATTCLRNDRQNLGQFKNNFHNWLTKQVVPHLADDRLYVAFDGVLGLATDCSDIPECDDRPSSGAATRDSGSLTDKFCMFLLILAIEIVWCIPILICIKLYKKRMKKSKKNKGNDGSVGSRSNRRSGKKSTDVKTLFQNPSKSNDNQNEQQQWDDVETHVDVTYVRGCSACRSGKKEPRGMGDDNVKHESPQCVLLEKCCSAFCDERQGFIKGNYKSNEIKHICEISGKKKNEQPKIARQVSSNPLETITSFQSDRTSSIYDHLHNRTSQSCDYFCICKDADDEVTSSRDRSSSSSSERKATTVASSSLTSEGPTSGGTAVSSFTDKDSFVQRIERDTQTVKELNQKKIKQIRLECSTNENDEEDSCRGGLYRIKVRKAHRHFDKGTDMPCQGESAKEVRHLSIETAPHRKTNVQDKSNSNKVHQKPSKIPKRSPNAIIMYATINRKIIDRNEQILEPQTPVVRRTADDSALVGGNNGTSKLNETF</sequence>
<organism evidence="4 5">
    <name type="scientific">Eumeta variegata</name>
    <name type="common">Bagworm moth</name>
    <name type="synonym">Eumeta japonica</name>
    <dbReference type="NCBI Taxonomy" id="151549"/>
    <lineage>
        <taxon>Eukaryota</taxon>
        <taxon>Metazoa</taxon>
        <taxon>Ecdysozoa</taxon>
        <taxon>Arthropoda</taxon>
        <taxon>Hexapoda</taxon>
        <taxon>Insecta</taxon>
        <taxon>Pterygota</taxon>
        <taxon>Neoptera</taxon>
        <taxon>Endopterygota</taxon>
        <taxon>Lepidoptera</taxon>
        <taxon>Glossata</taxon>
        <taxon>Ditrysia</taxon>
        <taxon>Tineoidea</taxon>
        <taxon>Psychidae</taxon>
        <taxon>Oiketicinae</taxon>
        <taxon>Eumeta</taxon>
    </lineage>
</organism>
<feature type="compositionally biased region" description="Low complexity" evidence="1">
    <location>
        <begin position="384"/>
        <end position="393"/>
    </location>
</feature>
<dbReference type="Proteomes" id="UP000299102">
    <property type="component" value="Unassembled WGS sequence"/>
</dbReference>
<keyword evidence="2" id="KW-1133">Transmembrane helix</keyword>
<evidence type="ECO:0000256" key="3">
    <source>
        <dbReference type="SAM" id="SignalP"/>
    </source>
</evidence>
<feature type="compositionally biased region" description="Polar residues" evidence="1">
    <location>
        <begin position="543"/>
        <end position="564"/>
    </location>
</feature>
<dbReference type="EMBL" id="BGZK01000023">
    <property type="protein sequence ID" value="GBP06672.1"/>
    <property type="molecule type" value="Genomic_DNA"/>
</dbReference>
<feature type="transmembrane region" description="Helical" evidence="2">
    <location>
        <begin position="319"/>
        <end position="341"/>
    </location>
</feature>
<feature type="region of interest" description="Disordered" evidence="1">
    <location>
        <begin position="526"/>
        <end position="564"/>
    </location>
</feature>
<comment type="caution">
    <text evidence="4">The sequence shown here is derived from an EMBL/GenBank/DDBJ whole genome shotgun (WGS) entry which is preliminary data.</text>
</comment>
<protein>
    <submittedName>
        <fullName evidence="4">Uncharacterized protein</fullName>
    </submittedName>
</protein>
<evidence type="ECO:0000256" key="2">
    <source>
        <dbReference type="SAM" id="Phobius"/>
    </source>
</evidence>
<keyword evidence="5" id="KW-1185">Reference proteome</keyword>
<keyword evidence="2" id="KW-0472">Membrane</keyword>
<name>A0A4C1SWW2_EUMVA</name>
<evidence type="ECO:0000313" key="4">
    <source>
        <dbReference type="EMBL" id="GBP06672.1"/>
    </source>
</evidence>
<dbReference type="AlphaFoldDB" id="A0A4C1SWW2"/>
<gene>
    <name evidence="4" type="ORF">EVAR_92630_1</name>
</gene>
<accession>A0A4C1SWW2</accession>
<proteinExistence type="predicted"/>
<dbReference type="OrthoDB" id="7456429at2759"/>
<reference evidence="4 5" key="1">
    <citation type="journal article" date="2019" name="Commun. Biol.">
        <title>The bagworm genome reveals a unique fibroin gene that provides high tensile strength.</title>
        <authorList>
            <person name="Kono N."/>
            <person name="Nakamura H."/>
            <person name="Ohtoshi R."/>
            <person name="Tomita M."/>
            <person name="Numata K."/>
            <person name="Arakawa K."/>
        </authorList>
    </citation>
    <scope>NUCLEOTIDE SEQUENCE [LARGE SCALE GENOMIC DNA]</scope>
</reference>
<evidence type="ECO:0000313" key="5">
    <source>
        <dbReference type="Proteomes" id="UP000299102"/>
    </source>
</evidence>
<evidence type="ECO:0000256" key="1">
    <source>
        <dbReference type="SAM" id="MobiDB-lite"/>
    </source>
</evidence>
<feature type="chain" id="PRO_5020028276" evidence="3">
    <location>
        <begin position="20"/>
        <end position="726"/>
    </location>
</feature>
<keyword evidence="3" id="KW-0732">Signal</keyword>
<keyword evidence="2" id="KW-0812">Transmembrane</keyword>